<dbReference type="OrthoDB" id="9180677at2"/>
<accession>B8GQI5</accession>
<keyword evidence="3" id="KW-1185">Reference proteome</keyword>
<protein>
    <submittedName>
        <fullName evidence="2">Conserved hypothetical phosphomannose protein</fullName>
    </submittedName>
</protein>
<sequence length="137" mass="15240">MKTRYADIPAYDTKDGSEIRELMHPDHHGNRAQSLAEAIVAPGAETRLHRHGRTEEIYHITRGEGLMRLGDQTFAVTVGDTVCIPPGTPHNIRNTGETPLHILCACSPAYSHEERSCCRGELGNRDAKAQRREGTQR</sequence>
<organism evidence="2 3">
    <name type="scientific">Thioalkalivibrio sulfidiphilus (strain HL-EbGR7)</name>
    <dbReference type="NCBI Taxonomy" id="396588"/>
    <lineage>
        <taxon>Bacteria</taxon>
        <taxon>Pseudomonadati</taxon>
        <taxon>Pseudomonadota</taxon>
        <taxon>Gammaproteobacteria</taxon>
        <taxon>Chromatiales</taxon>
        <taxon>Ectothiorhodospiraceae</taxon>
        <taxon>Thioalkalivibrio</taxon>
    </lineage>
</organism>
<dbReference type="PANTHER" id="PTHR36114">
    <property type="entry name" value="16.7 KDA PROTEIN IN WHIE LOCUS"/>
    <property type="match status" value="1"/>
</dbReference>
<reference evidence="2 3" key="1">
    <citation type="journal article" date="2011" name="Stand. Genomic Sci.">
        <title>Complete genome sequence of 'Thioalkalivibrio sulfidophilus' HL-EbGr7.</title>
        <authorList>
            <person name="Muyzer G."/>
            <person name="Sorokin D.Y."/>
            <person name="Mavromatis K."/>
            <person name="Lapidus A."/>
            <person name="Clum A."/>
            <person name="Ivanova N."/>
            <person name="Pati A."/>
            <person name="d'Haeseleer P."/>
            <person name="Woyke T."/>
            <person name="Kyrpides N.C."/>
        </authorList>
    </citation>
    <scope>NUCLEOTIDE SEQUENCE [LARGE SCALE GENOMIC DNA]</scope>
    <source>
        <strain evidence="2 3">HL-EbGR7</strain>
    </source>
</reference>
<gene>
    <name evidence="2" type="ordered locus">Tgr7_3140</name>
</gene>
<dbReference type="InterPro" id="IPR011051">
    <property type="entry name" value="RmlC_Cupin_sf"/>
</dbReference>
<dbReference type="Gene3D" id="2.60.120.10">
    <property type="entry name" value="Jelly Rolls"/>
    <property type="match status" value="1"/>
</dbReference>
<evidence type="ECO:0000313" key="2">
    <source>
        <dbReference type="EMBL" id="ACL74209.1"/>
    </source>
</evidence>
<evidence type="ECO:0000313" key="3">
    <source>
        <dbReference type="Proteomes" id="UP000002383"/>
    </source>
</evidence>
<dbReference type="STRING" id="396588.Tgr7_3140"/>
<proteinExistence type="predicted"/>
<dbReference type="CDD" id="cd02214">
    <property type="entry name" value="cupin_MJ1618"/>
    <property type="match status" value="1"/>
</dbReference>
<name>B8GQI5_THISH</name>
<dbReference type="HOGENOM" id="CLU_129810_1_1_6"/>
<dbReference type="Proteomes" id="UP000002383">
    <property type="component" value="Chromosome"/>
</dbReference>
<dbReference type="InterPro" id="IPR014710">
    <property type="entry name" value="RmlC-like_jellyroll"/>
</dbReference>
<evidence type="ECO:0000259" key="1">
    <source>
        <dbReference type="Pfam" id="PF07883"/>
    </source>
</evidence>
<dbReference type="PANTHER" id="PTHR36114:SF4">
    <property type="entry name" value="CUPIN 2 CONSERVED BARREL DOMAIN-CONTAINING PROTEIN"/>
    <property type="match status" value="1"/>
</dbReference>
<feature type="domain" description="Cupin type-2" evidence="1">
    <location>
        <begin position="39"/>
        <end position="105"/>
    </location>
</feature>
<dbReference type="Pfam" id="PF07883">
    <property type="entry name" value="Cupin_2"/>
    <property type="match status" value="1"/>
</dbReference>
<dbReference type="InterPro" id="IPR013096">
    <property type="entry name" value="Cupin_2"/>
</dbReference>
<dbReference type="InterPro" id="IPR052044">
    <property type="entry name" value="PKS_Associated_Protein"/>
</dbReference>
<dbReference type="SUPFAM" id="SSF51182">
    <property type="entry name" value="RmlC-like cupins"/>
    <property type="match status" value="1"/>
</dbReference>
<dbReference type="KEGG" id="tgr:Tgr7_3140"/>
<dbReference type="RefSeq" id="WP_012639671.1">
    <property type="nucleotide sequence ID" value="NC_011901.1"/>
</dbReference>
<dbReference type="eggNOG" id="COG0662">
    <property type="taxonomic scope" value="Bacteria"/>
</dbReference>
<dbReference type="AlphaFoldDB" id="B8GQI5"/>
<dbReference type="EMBL" id="CP001339">
    <property type="protein sequence ID" value="ACL74209.1"/>
    <property type="molecule type" value="Genomic_DNA"/>
</dbReference>